<dbReference type="EMBL" id="GBRH01237628">
    <property type="protein sequence ID" value="JAD60267.1"/>
    <property type="molecule type" value="Transcribed_RNA"/>
</dbReference>
<name>A0A0A9BLW9_ARUDO</name>
<evidence type="ECO:0000313" key="1">
    <source>
        <dbReference type="EMBL" id="JAD60267.1"/>
    </source>
</evidence>
<organism evidence="1">
    <name type="scientific">Arundo donax</name>
    <name type="common">Giant reed</name>
    <name type="synonym">Donax arundinaceus</name>
    <dbReference type="NCBI Taxonomy" id="35708"/>
    <lineage>
        <taxon>Eukaryota</taxon>
        <taxon>Viridiplantae</taxon>
        <taxon>Streptophyta</taxon>
        <taxon>Embryophyta</taxon>
        <taxon>Tracheophyta</taxon>
        <taxon>Spermatophyta</taxon>
        <taxon>Magnoliopsida</taxon>
        <taxon>Liliopsida</taxon>
        <taxon>Poales</taxon>
        <taxon>Poaceae</taxon>
        <taxon>PACMAD clade</taxon>
        <taxon>Arundinoideae</taxon>
        <taxon>Arundineae</taxon>
        <taxon>Arundo</taxon>
    </lineage>
</organism>
<accession>A0A0A9BLW9</accession>
<sequence>MLSPNFLFISCNLKACFISEWQFAL</sequence>
<protein>
    <submittedName>
        <fullName evidence="1">Uncharacterized protein</fullName>
    </submittedName>
</protein>
<reference evidence="1" key="1">
    <citation type="submission" date="2014-09" db="EMBL/GenBank/DDBJ databases">
        <authorList>
            <person name="Magalhaes I.L.F."/>
            <person name="Oliveira U."/>
            <person name="Santos F.R."/>
            <person name="Vidigal T.H.D.A."/>
            <person name="Brescovit A.D."/>
            <person name="Santos A.J."/>
        </authorList>
    </citation>
    <scope>NUCLEOTIDE SEQUENCE</scope>
    <source>
        <tissue evidence="1">Shoot tissue taken approximately 20 cm above the soil surface</tissue>
    </source>
</reference>
<dbReference type="AlphaFoldDB" id="A0A0A9BLW9"/>
<reference evidence="1" key="2">
    <citation type="journal article" date="2015" name="Data Brief">
        <title>Shoot transcriptome of the giant reed, Arundo donax.</title>
        <authorList>
            <person name="Barrero R.A."/>
            <person name="Guerrero F.D."/>
            <person name="Moolhuijzen P."/>
            <person name="Goolsby J.A."/>
            <person name="Tidwell J."/>
            <person name="Bellgard S.E."/>
            <person name="Bellgard M.I."/>
        </authorList>
    </citation>
    <scope>NUCLEOTIDE SEQUENCE</scope>
    <source>
        <tissue evidence="1">Shoot tissue taken approximately 20 cm above the soil surface</tissue>
    </source>
</reference>
<proteinExistence type="predicted"/>